<feature type="non-terminal residue" evidence="1">
    <location>
        <position position="1"/>
    </location>
</feature>
<dbReference type="EMBL" id="CAJNNW010026247">
    <property type="protein sequence ID" value="CAE8683938.1"/>
    <property type="molecule type" value="Genomic_DNA"/>
</dbReference>
<evidence type="ECO:0000313" key="2">
    <source>
        <dbReference type="Proteomes" id="UP000626109"/>
    </source>
</evidence>
<proteinExistence type="predicted"/>
<dbReference type="Gene3D" id="2.130.10.10">
    <property type="entry name" value="YVTN repeat-like/Quinoprotein amine dehydrogenase"/>
    <property type="match status" value="1"/>
</dbReference>
<comment type="caution">
    <text evidence="1">The sequence shown here is derived from an EMBL/GenBank/DDBJ whole genome shotgun (WGS) entry which is preliminary data.</text>
</comment>
<dbReference type="AlphaFoldDB" id="A0A813JKN9"/>
<dbReference type="SUPFAM" id="SSF50978">
    <property type="entry name" value="WD40 repeat-like"/>
    <property type="match status" value="1"/>
</dbReference>
<dbReference type="InterPro" id="IPR036322">
    <property type="entry name" value="WD40_repeat_dom_sf"/>
</dbReference>
<name>A0A813JKN9_POLGL</name>
<accession>A0A813JKN9</accession>
<gene>
    <name evidence="1" type="ORF">PGLA2088_LOCUS23711</name>
</gene>
<protein>
    <submittedName>
        <fullName evidence="1">Uncharacterized protein</fullName>
    </submittedName>
</protein>
<reference evidence="1" key="1">
    <citation type="submission" date="2021-02" db="EMBL/GenBank/DDBJ databases">
        <authorList>
            <person name="Dougan E. K."/>
            <person name="Rhodes N."/>
            <person name="Thang M."/>
            <person name="Chan C."/>
        </authorList>
    </citation>
    <scope>NUCLEOTIDE SEQUENCE</scope>
</reference>
<dbReference type="Proteomes" id="UP000626109">
    <property type="component" value="Unassembled WGS sequence"/>
</dbReference>
<dbReference type="InterPro" id="IPR015943">
    <property type="entry name" value="WD40/YVTN_repeat-like_dom_sf"/>
</dbReference>
<sequence>MQVVLYDLKTMKFEHALARFQHVIADLDFLPSRCLLAVADQGGHVSFWRMRPHPDQWTCVFHFRNLPLINGVLPCVTEVPPAAHPVPLCALRFGSPALFAGE</sequence>
<evidence type="ECO:0000313" key="1">
    <source>
        <dbReference type="EMBL" id="CAE8683938.1"/>
    </source>
</evidence>
<organism evidence="1 2">
    <name type="scientific">Polarella glacialis</name>
    <name type="common">Dinoflagellate</name>
    <dbReference type="NCBI Taxonomy" id="89957"/>
    <lineage>
        <taxon>Eukaryota</taxon>
        <taxon>Sar</taxon>
        <taxon>Alveolata</taxon>
        <taxon>Dinophyceae</taxon>
        <taxon>Suessiales</taxon>
        <taxon>Suessiaceae</taxon>
        <taxon>Polarella</taxon>
    </lineage>
</organism>